<name>A0AAV9JW25_9PEZI</name>
<accession>A0AAV9JW25</accession>
<feature type="region of interest" description="Disordered" evidence="1">
    <location>
        <begin position="648"/>
        <end position="670"/>
    </location>
</feature>
<feature type="compositionally biased region" description="Low complexity" evidence="1">
    <location>
        <begin position="539"/>
        <end position="554"/>
    </location>
</feature>
<comment type="caution">
    <text evidence="2">The sequence shown here is derived from an EMBL/GenBank/DDBJ whole genome shotgun (WGS) entry which is preliminary data.</text>
</comment>
<dbReference type="Proteomes" id="UP001324427">
    <property type="component" value="Unassembled WGS sequence"/>
</dbReference>
<dbReference type="AlphaFoldDB" id="A0AAV9JW25"/>
<proteinExistence type="predicted"/>
<feature type="compositionally biased region" description="Polar residues" evidence="1">
    <location>
        <begin position="513"/>
        <end position="523"/>
    </location>
</feature>
<sequence length="717" mass="75176">MGRMTRAKAAEVAEKLHVDEDVVLGLPSENGGVVLNRTPEKVDRSPLVEIAPNSGSGQDDEAETTALRQSTRSRKGGKRGVKGKKGLGASTASQPETELVPDEKEAVSSPASEATMEDLVKDEPTVDTTPSHGSDTGHHEAVTQSTTEEPMETLADAEPRTLAEAQPEPATSLHTNAEEEHSELATQIAIDAPASPPPSAMPAVIASLRKGIPGQRSTSNKENVKPMAGTRPAPITLTPVVPRSHRRSSTYDALEEAVVQGAISPAGLREPSIMETPPPVRRSPASVEPGKARLDRGSTLPTSPKIIVDAPAVASPKAEDPILAMDALEEAVEKITAEVPDVQPSPAKPRTKKAAPVVRTTKASLARLSLAQADKSALTTKAPAAGRPRPSLMLARTGSVRHSVATKFEPASKRVALTSSKLPEQAKIGEKKEAVIPHSKPRPVSLSFPTPPPPPKSTKAPTTSTFQLPGAAVAAKLKAAREERASKQPVEEQKKPAFKARPVPAGMKKAPSVRQTSTSTARLSSLGEKLSAPVAGLKRANSTATSSTAAPRARIVAKEASARSPNALKSVPDRLTVAKRQSTAMGNTSKPRVSLTTGTAAPASTSLGTTQRVPSKGTLKGKEVFNRTAAAKEAAEQEKRVKEDVAKRARAAASERSRQASRDWAEKQRMKKLGLKPNSAKATLASADVKQTVTAEHTVLDEPTVLEGIPGEIVAGA</sequence>
<dbReference type="EMBL" id="JAVFHQ010000003">
    <property type="protein sequence ID" value="KAK4549944.1"/>
    <property type="molecule type" value="Genomic_DNA"/>
</dbReference>
<feature type="region of interest" description="Disordered" evidence="1">
    <location>
        <begin position="24"/>
        <end position="303"/>
    </location>
</feature>
<protein>
    <submittedName>
        <fullName evidence="2">Uncharacterized protein</fullName>
    </submittedName>
</protein>
<feature type="compositionally biased region" description="Basic residues" evidence="1">
    <location>
        <begin position="71"/>
        <end position="85"/>
    </location>
</feature>
<feature type="compositionally biased region" description="Basic and acidic residues" evidence="1">
    <location>
        <begin position="648"/>
        <end position="668"/>
    </location>
</feature>
<organism evidence="2 3">
    <name type="scientific">Oleoguttula mirabilis</name>
    <dbReference type="NCBI Taxonomy" id="1507867"/>
    <lineage>
        <taxon>Eukaryota</taxon>
        <taxon>Fungi</taxon>
        <taxon>Dikarya</taxon>
        <taxon>Ascomycota</taxon>
        <taxon>Pezizomycotina</taxon>
        <taxon>Dothideomycetes</taxon>
        <taxon>Dothideomycetidae</taxon>
        <taxon>Mycosphaerellales</taxon>
        <taxon>Teratosphaeriaceae</taxon>
        <taxon>Oleoguttula</taxon>
    </lineage>
</organism>
<evidence type="ECO:0000256" key="1">
    <source>
        <dbReference type="SAM" id="MobiDB-lite"/>
    </source>
</evidence>
<feature type="compositionally biased region" description="Low complexity" evidence="1">
    <location>
        <begin position="457"/>
        <end position="477"/>
    </location>
</feature>
<gene>
    <name evidence="2" type="ORF">LTR36_005245</name>
</gene>
<evidence type="ECO:0000313" key="3">
    <source>
        <dbReference type="Proteomes" id="UP001324427"/>
    </source>
</evidence>
<keyword evidence="3" id="KW-1185">Reference proteome</keyword>
<feature type="region of interest" description="Disordered" evidence="1">
    <location>
        <begin position="337"/>
        <end position="359"/>
    </location>
</feature>
<evidence type="ECO:0000313" key="2">
    <source>
        <dbReference type="EMBL" id="KAK4549944.1"/>
    </source>
</evidence>
<feature type="compositionally biased region" description="Polar residues" evidence="1">
    <location>
        <begin position="579"/>
        <end position="613"/>
    </location>
</feature>
<feature type="region of interest" description="Disordered" evidence="1">
    <location>
        <begin position="372"/>
        <end position="400"/>
    </location>
</feature>
<feature type="compositionally biased region" description="Basic and acidic residues" evidence="1">
    <location>
        <begin position="479"/>
        <end position="495"/>
    </location>
</feature>
<reference evidence="2 3" key="1">
    <citation type="submission" date="2021-11" db="EMBL/GenBank/DDBJ databases">
        <title>Black yeast isolated from Biological Soil Crust.</title>
        <authorList>
            <person name="Kurbessoian T."/>
        </authorList>
    </citation>
    <scope>NUCLEOTIDE SEQUENCE [LARGE SCALE GENOMIC DNA]</scope>
    <source>
        <strain evidence="2 3">CCFEE 5522</strain>
    </source>
</reference>
<feature type="region of interest" description="Disordered" evidence="1">
    <location>
        <begin position="416"/>
        <end position="618"/>
    </location>
</feature>